<dbReference type="RefSeq" id="WP_118967725.1">
    <property type="nucleotide sequence ID" value="NZ_QHCT01000001.1"/>
</dbReference>
<evidence type="ECO:0000256" key="1">
    <source>
        <dbReference type="ARBA" id="ARBA00023224"/>
    </source>
</evidence>
<keyword evidence="1 3" id="KW-0807">Transducer</keyword>
<dbReference type="PANTHER" id="PTHR32089">
    <property type="entry name" value="METHYL-ACCEPTING CHEMOTAXIS PROTEIN MCPB"/>
    <property type="match status" value="1"/>
</dbReference>
<dbReference type="SUPFAM" id="SSF58104">
    <property type="entry name" value="Methyl-accepting chemotaxis protein (MCP) signaling domain"/>
    <property type="match status" value="1"/>
</dbReference>
<evidence type="ECO:0000256" key="3">
    <source>
        <dbReference type="PROSITE-ProRule" id="PRU00284"/>
    </source>
</evidence>
<keyword evidence="4" id="KW-0472">Membrane</keyword>
<dbReference type="EMBL" id="QHCT01000001">
    <property type="protein sequence ID" value="RHX92927.1"/>
    <property type="molecule type" value="Genomic_DNA"/>
</dbReference>
<dbReference type="Proteomes" id="UP000265798">
    <property type="component" value="Unassembled WGS sequence"/>
</dbReference>
<dbReference type="PRINTS" id="PR00260">
    <property type="entry name" value="CHEMTRNSDUCR"/>
</dbReference>
<evidence type="ECO:0000313" key="7">
    <source>
        <dbReference type="Proteomes" id="UP000265798"/>
    </source>
</evidence>
<name>A0A396ZGP2_9LEPT</name>
<accession>A0A396ZGP2</accession>
<dbReference type="GO" id="GO:0006935">
    <property type="term" value="P:chemotaxis"/>
    <property type="evidence" value="ECO:0007669"/>
    <property type="project" value="InterPro"/>
</dbReference>
<evidence type="ECO:0000256" key="2">
    <source>
        <dbReference type="ARBA" id="ARBA00029447"/>
    </source>
</evidence>
<comment type="caution">
    <text evidence="6">The sequence shown here is derived from an EMBL/GenBank/DDBJ whole genome shotgun (WGS) entry which is preliminary data.</text>
</comment>
<protein>
    <recommendedName>
        <fullName evidence="5">Methyl-accepting transducer domain-containing protein</fullName>
    </recommendedName>
</protein>
<dbReference type="Pfam" id="PF00015">
    <property type="entry name" value="MCPsignal"/>
    <property type="match status" value="1"/>
</dbReference>
<feature type="transmembrane region" description="Helical" evidence="4">
    <location>
        <begin position="160"/>
        <end position="183"/>
    </location>
</feature>
<gene>
    <name evidence="6" type="ORF">DLM75_07120</name>
</gene>
<proteinExistence type="inferred from homology"/>
<organism evidence="6 7">
    <name type="scientific">Leptospira stimsonii</name>
    <dbReference type="NCBI Taxonomy" id="2202203"/>
    <lineage>
        <taxon>Bacteria</taxon>
        <taxon>Pseudomonadati</taxon>
        <taxon>Spirochaetota</taxon>
        <taxon>Spirochaetia</taxon>
        <taxon>Leptospirales</taxon>
        <taxon>Leptospiraceae</taxon>
        <taxon>Leptospira</taxon>
    </lineage>
</organism>
<evidence type="ECO:0000313" key="6">
    <source>
        <dbReference type="EMBL" id="RHX92927.1"/>
    </source>
</evidence>
<dbReference type="GO" id="GO:0004888">
    <property type="term" value="F:transmembrane signaling receptor activity"/>
    <property type="evidence" value="ECO:0007669"/>
    <property type="project" value="InterPro"/>
</dbReference>
<dbReference type="PROSITE" id="PS50111">
    <property type="entry name" value="CHEMOTAXIS_TRANSDUC_2"/>
    <property type="match status" value="1"/>
</dbReference>
<dbReference type="InterPro" id="IPR004089">
    <property type="entry name" value="MCPsignal_dom"/>
</dbReference>
<evidence type="ECO:0000256" key="4">
    <source>
        <dbReference type="SAM" id="Phobius"/>
    </source>
</evidence>
<dbReference type="SMART" id="SM00283">
    <property type="entry name" value="MA"/>
    <property type="match status" value="1"/>
</dbReference>
<keyword evidence="4" id="KW-0812">Transmembrane</keyword>
<evidence type="ECO:0000259" key="5">
    <source>
        <dbReference type="PROSITE" id="PS50111"/>
    </source>
</evidence>
<dbReference type="Gene3D" id="1.10.287.950">
    <property type="entry name" value="Methyl-accepting chemotaxis protein"/>
    <property type="match status" value="1"/>
</dbReference>
<dbReference type="PANTHER" id="PTHR32089:SF114">
    <property type="entry name" value="METHYL-ACCEPTING CHEMOTAXIS PROTEIN MCPB"/>
    <property type="match status" value="1"/>
</dbReference>
<comment type="similarity">
    <text evidence="2">Belongs to the methyl-accepting chemotaxis (MCP) protein family.</text>
</comment>
<sequence>MKRKGKNQILRKIVLAFKRPNSLVSIATLFYIILFGLALSQFKNRDQAVEDAYYKRLEEIKRFESSEWNQELETADKKNKEPEEFHRIEHESITEQKTESRNWFGWEWATVSQGSWKHFLKAPLEDQKINDFKNSESIERQLNFRNIESMRLEYLEHSGFSIGMFCIFGAGTLGFLFYLNLFLYKDSQAASSKILILNRKVASGEIQVTAETEEELMDSPALLSLAETIRKFGRDLITEADAIKSRFFEVYDLTHRIQETSEVLNSNVNEENKGIQDIYSLANSIKEEIYNLDRKADSYYILVSSLNVEIKQLDEIIDQVGSAVDKSVLCATAMERNIESGSNTIVQLAESVSEIEDNSKEMKLIASLIKQISERINLLALNAAIESARAGAYGRGFSVVAKEVGALAQETDKSMKTIESLIEKSIHEAYHGHSLVNRSKELYENIINDLINLKSSSEEIVSLVDLQTQKRARVKYSSDQIDKKSDEIYDSIKQQKKANSVMETQISKISQITSASLSISKSLIDYSDQLNAKSTQMEKINKV</sequence>
<feature type="domain" description="Methyl-accepting transducer" evidence="5">
    <location>
        <begin position="274"/>
        <end position="496"/>
    </location>
</feature>
<dbReference type="AlphaFoldDB" id="A0A396ZGP2"/>
<dbReference type="InterPro" id="IPR004090">
    <property type="entry name" value="Chemotax_Me-accpt_rcpt"/>
</dbReference>
<keyword evidence="4" id="KW-1133">Transmembrane helix</keyword>
<feature type="transmembrane region" description="Helical" evidence="4">
    <location>
        <begin position="21"/>
        <end position="39"/>
    </location>
</feature>
<dbReference type="GO" id="GO:0007165">
    <property type="term" value="P:signal transduction"/>
    <property type="evidence" value="ECO:0007669"/>
    <property type="project" value="UniProtKB-KW"/>
</dbReference>
<reference evidence="7" key="1">
    <citation type="submission" date="2018-05" db="EMBL/GenBank/DDBJ databases">
        <title>Leptospira yasudae sp. nov. and Leptospira stimsonii sp. nov., two pathogenic species of the genus Leptospira isolated from environmental sources.</title>
        <authorList>
            <person name="Casanovas-Massana A."/>
            <person name="Hamond C."/>
            <person name="Santos L.A."/>
            <person name="Hacker K.P."/>
            <person name="Balassiano I."/>
            <person name="Medeiros M.A."/>
            <person name="Reis M.G."/>
            <person name="Ko A.I."/>
            <person name="Wunder E.A."/>
        </authorList>
    </citation>
    <scope>NUCLEOTIDE SEQUENCE [LARGE SCALE GENOMIC DNA]</scope>
    <source>
        <strain evidence="7">Yale</strain>
    </source>
</reference>
<dbReference type="OrthoDB" id="9816519at2"/>
<dbReference type="GO" id="GO:0016020">
    <property type="term" value="C:membrane"/>
    <property type="evidence" value="ECO:0007669"/>
    <property type="project" value="InterPro"/>
</dbReference>